<dbReference type="EMBL" id="BONI01000008">
    <property type="protein sequence ID" value="GIG04755.1"/>
    <property type="molecule type" value="Genomic_DNA"/>
</dbReference>
<sequence length="216" mass="23021">MNRPTTGFPTAGPGGAARLQSSPLVSTWEEEAVGRHHVGRRRPWLVPSRPETPFDRQFRYGVAVGTLLLAVFVATQAALAVDGVRAERGGRAGTVTPDGCTVAGGRQSLLFARWRCAGTFVDRELGAAYPVEFFWNASERPRGPLAARVSAGGSAEAWLVGDRAWLRPGALTALLLVPIGIGAVSVVRVARDLFRRSRRRSAAAGAPREQTASGRP</sequence>
<keyword evidence="2" id="KW-1133">Transmembrane helix</keyword>
<keyword evidence="4" id="KW-1185">Reference proteome</keyword>
<reference evidence="3 4" key="1">
    <citation type="submission" date="2021-01" db="EMBL/GenBank/DDBJ databases">
        <title>Whole genome shotgun sequence of Catellatospora coxensis NBRC 107359.</title>
        <authorList>
            <person name="Komaki H."/>
            <person name="Tamura T."/>
        </authorList>
    </citation>
    <scope>NUCLEOTIDE SEQUENCE [LARGE SCALE GENOMIC DNA]</scope>
    <source>
        <strain evidence="3 4">NBRC 107359</strain>
    </source>
</reference>
<feature type="compositionally biased region" description="Low complexity" evidence="1">
    <location>
        <begin position="1"/>
        <end position="11"/>
    </location>
</feature>
<dbReference type="AlphaFoldDB" id="A0A8J3L133"/>
<evidence type="ECO:0000256" key="1">
    <source>
        <dbReference type="SAM" id="MobiDB-lite"/>
    </source>
</evidence>
<protein>
    <submittedName>
        <fullName evidence="3">Uncharacterized protein</fullName>
    </submittedName>
</protein>
<evidence type="ECO:0000313" key="3">
    <source>
        <dbReference type="EMBL" id="GIG04755.1"/>
    </source>
</evidence>
<feature type="transmembrane region" description="Helical" evidence="2">
    <location>
        <begin position="58"/>
        <end position="81"/>
    </location>
</feature>
<comment type="caution">
    <text evidence="3">The sequence shown here is derived from an EMBL/GenBank/DDBJ whole genome shotgun (WGS) entry which is preliminary data.</text>
</comment>
<gene>
    <name evidence="3" type="ORF">Cco03nite_14550</name>
</gene>
<evidence type="ECO:0000256" key="2">
    <source>
        <dbReference type="SAM" id="Phobius"/>
    </source>
</evidence>
<evidence type="ECO:0000313" key="4">
    <source>
        <dbReference type="Proteomes" id="UP000630887"/>
    </source>
</evidence>
<feature type="transmembrane region" description="Helical" evidence="2">
    <location>
        <begin position="169"/>
        <end position="190"/>
    </location>
</feature>
<feature type="region of interest" description="Disordered" evidence="1">
    <location>
        <begin position="1"/>
        <end position="20"/>
    </location>
</feature>
<accession>A0A8J3L133</accession>
<keyword evidence="2" id="KW-0812">Transmembrane</keyword>
<name>A0A8J3L133_9ACTN</name>
<proteinExistence type="predicted"/>
<keyword evidence="2" id="KW-0472">Membrane</keyword>
<organism evidence="3 4">
    <name type="scientific">Catellatospora coxensis</name>
    <dbReference type="NCBI Taxonomy" id="310354"/>
    <lineage>
        <taxon>Bacteria</taxon>
        <taxon>Bacillati</taxon>
        <taxon>Actinomycetota</taxon>
        <taxon>Actinomycetes</taxon>
        <taxon>Micromonosporales</taxon>
        <taxon>Micromonosporaceae</taxon>
        <taxon>Catellatospora</taxon>
    </lineage>
</organism>
<dbReference type="Proteomes" id="UP000630887">
    <property type="component" value="Unassembled WGS sequence"/>
</dbReference>